<dbReference type="NCBIfam" id="TIGR00093">
    <property type="entry name" value="pseudouridine synthase"/>
    <property type="match status" value="1"/>
</dbReference>
<dbReference type="InterPro" id="IPR042092">
    <property type="entry name" value="PsdUridine_s_RsuA/RluB/E/F_cat"/>
</dbReference>
<dbReference type="EMBL" id="CP073581">
    <property type="protein sequence ID" value="QUJ77023.1"/>
    <property type="molecule type" value="Genomic_DNA"/>
</dbReference>
<evidence type="ECO:0000256" key="1">
    <source>
        <dbReference type="ARBA" id="ARBA00000073"/>
    </source>
</evidence>
<keyword evidence="3 5" id="KW-0694">RNA-binding</keyword>
<dbReference type="SMART" id="SM00363">
    <property type="entry name" value="S4"/>
    <property type="match status" value="1"/>
</dbReference>
<dbReference type="SUPFAM" id="SSF55174">
    <property type="entry name" value="Alpha-L RNA-binding motif"/>
    <property type="match status" value="1"/>
</dbReference>
<dbReference type="InterPro" id="IPR018496">
    <property type="entry name" value="PsdUridine_synth_RsuA/RluB_CS"/>
</dbReference>
<dbReference type="InterPro" id="IPR000748">
    <property type="entry name" value="PsdUridine_synth_RsuA/RluB/E/F"/>
</dbReference>
<dbReference type="Gene3D" id="3.30.70.1560">
    <property type="entry name" value="Alpha-L RNA-binding motif"/>
    <property type="match status" value="1"/>
</dbReference>
<dbReference type="EC" id="5.4.99.-" evidence="6"/>
<dbReference type="Gene3D" id="3.30.70.580">
    <property type="entry name" value="Pseudouridine synthase I, catalytic domain, N-terminal subdomain"/>
    <property type="match status" value="1"/>
</dbReference>
<dbReference type="InterPro" id="IPR050343">
    <property type="entry name" value="RsuA_PseudoU_synthase"/>
</dbReference>
<accession>A0A975JEL0</accession>
<reference evidence="9" key="1">
    <citation type="submission" date="2021-04" db="EMBL/GenBank/DDBJ databases">
        <title>Complete genome sequence for Sulfitobacter sp. strain JK7-1.</title>
        <authorList>
            <person name="Park S.-J."/>
        </authorList>
    </citation>
    <scope>NUCLEOTIDE SEQUENCE</scope>
    <source>
        <strain evidence="9">JK7-1</strain>
    </source>
</reference>
<gene>
    <name evidence="9" type="ORF">KDD17_03005</name>
</gene>
<dbReference type="InterPro" id="IPR002942">
    <property type="entry name" value="S4_RNA-bd"/>
</dbReference>
<dbReference type="Proteomes" id="UP000683291">
    <property type="component" value="Chromosome 1"/>
</dbReference>
<dbReference type="Gene3D" id="3.10.290.10">
    <property type="entry name" value="RNA-binding S4 domain"/>
    <property type="match status" value="1"/>
</dbReference>
<dbReference type="Pfam" id="PF00849">
    <property type="entry name" value="PseudoU_synth_2"/>
    <property type="match status" value="1"/>
</dbReference>
<dbReference type="PANTHER" id="PTHR47683">
    <property type="entry name" value="PSEUDOURIDINE SYNTHASE FAMILY PROTEIN-RELATED"/>
    <property type="match status" value="1"/>
</dbReference>
<keyword evidence="10" id="KW-1185">Reference proteome</keyword>
<dbReference type="InterPro" id="IPR020103">
    <property type="entry name" value="PsdUridine_synth_cat_dom_sf"/>
</dbReference>
<proteinExistence type="inferred from homology"/>
<feature type="compositionally biased region" description="Basic residues" evidence="7">
    <location>
        <begin position="266"/>
        <end position="275"/>
    </location>
</feature>
<dbReference type="SUPFAM" id="SSF55120">
    <property type="entry name" value="Pseudouridine synthase"/>
    <property type="match status" value="1"/>
</dbReference>
<evidence type="ECO:0000313" key="9">
    <source>
        <dbReference type="EMBL" id="QUJ77023.1"/>
    </source>
</evidence>
<evidence type="ECO:0000256" key="5">
    <source>
        <dbReference type="PROSITE-ProRule" id="PRU00182"/>
    </source>
</evidence>
<sequence length="323" mass="35302">MTDSPTSPPAGDRIAKVLARAGIASRREAERMIEAGRVAVNGQTLTSPALNVTDSDRITVDGKPVGPAEPARLWLFHKPTGLVTSARDDQGRETVFDAMPEDMPRVMSIGRLDLNSEGLLLLTNDGALKRRLELPSTGWLRRYRVRVNGRPTDDVFDPLRKGIVADGEPFAPMEVTLDRQQGANAWLTVGLREGRNREIRRAMEVVGMRVNRLIRISYGPFQLGELPSGEVEEVRRKVLRDQLGPVADELLGAPVETKPTKVSFSGRKRPVRKGKFGGPGQPGLPRPPEEAPAKPPRRASAPKGRTAPPKGRTGKSGPPPRKR</sequence>
<evidence type="ECO:0000256" key="4">
    <source>
        <dbReference type="ARBA" id="ARBA00023235"/>
    </source>
</evidence>
<comment type="similarity">
    <text evidence="2 6">Belongs to the pseudouridine synthase RsuA family.</text>
</comment>
<dbReference type="Pfam" id="PF01479">
    <property type="entry name" value="S4"/>
    <property type="match status" value="1"/>
</dbReference>
<dbReference type="PANTHER" id="PTHR47683:SF3">
    <property type="entry name" value="RIBOSOMAL LARGE SUBUNIT PSEUDOURIDINE SYNTHASE B"/>
    <property type="match status" value="1"/>
</dbReference>
<evidence type="ECO:0000256" key="6">
    <source>
        <dbReference type="RuleBase" id="RU003887"/>
    </source>
</evidence>
<feature type="region of interest" description="Disordered" evidence="7">
    <location>
        <begin position="250"/>
        <end position="323"/>
    </location>
</feature>
<dbReference type="RefSeq" id="WP_212705219.1">
    <property type="nucleotide sequence ID" value="NZ_CP073581.1"/>
</dbReference>
<protein>
    <recommendedName>
        <fullName evidence="6">Pseudouridine synthase</fullName>
        <ecNumber evidence="6">5.4.99.-</ecNumber>
    </recommendedName>
</protein>
<feature type="domain" description="RNA-binding S4" evidence="8">
    <location>
        <begin position="12"/>
        <end position="71"/>
    </location>
</feature>
<comment type="catalytic activity">
    <reaction evidence="1">
        <text>a uridine in RNA = a pseudouridine in RNA</text>
        <dbReference type="Rhea" id="RHEA:48348"/>
        <dbReference type="Rhea" id="RHEA-COMP:12068"/>
        <dbReference type="Rhea" id="RHEA-COMP:12069"/>
        <dbReference type="ChEBI" id="CHEBI:65314"/>
        <dbReference type="ChEBI" id="CHEBI:65315"/>
    </reaction>
</comment>
<dbReference type="PROSITE" id="PS50889">
    <property type="entry name" value="S4"/>
    <property type="match status" value="1"/>
</dbReference>
<dbReference type="CDD" id="cd00165">
    <property type="entry name" value="S4"/>
    <property type="match status" value="1"/>
</dbReference>
<organism evidence="9 10">
    <name type="scientific">Sulfitobacter albidus</name>
    <dbReference type="NCBI Taxonomy" id="2829501"/>
    <lineage>
        <taxon>Bacteria</taxon>
        <taxon>Pseudomonadati</taxon>
        <taxon>Pseudomonadota</taxon>
        <taxon>Alphaproteobacteria</taxon>
        <taxon>Rhodobacterales</taxon>
        <taxon>Roseobacteraceae</taxon>
        <taxon>Sulfitobacter</taxon>
    </lineage>
</organism>
<dbReference type="GO" id="GO:0120159">
    <property type="term" value="F:rRNA pseudouridine synthase activity"/>
    <property type="evidence" value="ECO:0007669"/>
    <property type="project" value="UniProtKB-ARBA"/>
</dbReference>
<evidence type="ECO:0000256" key="2">
    <source>
        <dbReference type="ARBA" id="ARBA00008348"/>
    </source>
</evidence>
<evidence type="ECO:0000313" key="10">
    <source>
        <dbReference type="Proteomes" id="UP000683291"/>
    </source>
</evidence>
<evidence type="ECO:0000256" key="7">
    <source>
        <dbReference type="SAM" id="MobiDB-lite"/>
    </source>
</evidence>
<dbReference type="InterPro" id="IPR020094">
    <property type="entry name" value="TruA/RsuA/RluB/E/F_N"/>
</dbReference>
<dbReference type="PROSITE" id="PS01149">
    <property type="entry name" value="PSI_RSU"/>
    <property type="match status" value="1"/>
</dbReference>
<dbReference type="GO" id="GO:0000455">
    <property type="term" value="P:enzyme-directed rRNA pseudouridine synthesis"/>
    <property type="evidence" value="ECO:0007669"/>
    <property type="project" value="UniProtKB-ARBA"/>
</dbReference>
<dbReference type="GO" id="GO:0003723">
    <property type="term" value="F:RNA binding"/>
    <property type="evidence" value="ECO:0007669"/>
    <property type="project" value="UniProtKB-KW"/>
</dbReference>
<dbReference type="InterPro" id="IPR006145">
    <property type="entry name" value="PsdUridine_synth_RsuA/RluA"/>
</dbReference>
<name>A0A975JEL0_9RHOB</name>
<dbReference type="InterPro" id="IPR036986">
    <property type="entry name" value="S4_RNA-bd_sf"/>
</dbReference>
<dbReference type="KEGG" id="sual:KDD17_03005"/>
<dbReference type="AlphaFoldDB" id="A0A975JEL0"/>
<keyword evidence="4 6" id="KW-0413">Isomerase</keyword>
<dbReference type="FunFam" id="3.10.290.10:FF:000003">
    <property type="entry name" value="Pseudouridine synthase"/>
    <property type="match status" value="1"/>
</dbReference>
<evidence type="ECO:0000259" key="8">
    <source>
        <dbReference type="SMART" id="SM00363"/>
    </source>
</evidence>
<evidence type="ECO:0000256" key="3">
    <source>
        <dbReference type="ARBA" id="ARBA00022884"/>
    </source>
</evidence>